<gene>
    <name evidence="1" type="ORF">H920_07036</name>
</gene>
<evidence type="ECO:0000313" key="2">
    <source>
        <dbReference type="Proteomes" id="UP000028990"/>
    </source>
</evidence>
<accession>A0A091DK94</accession>
<reference evidence="1 2" key="1">
    <citation type="submission" date="2013-11" db="EMBL/GenBank/DDBJ databases">
        <title>The Damaraland mole rat (Fukomys damarensis) genome and evolution of African mole rats.</title>
        <authorList>
            <person name="Gladyshev V.N."/>
            <person name="Fang X."/>
        </authorList>
    </citation>
    <scope>NUCLEOTIDE SEQUENCE [LARGE SCALE GENOMIC DNA]</scope>
    <source>
        <tissue evidence="1">Liver</tissue>
    </source>
</reference>
<dbReference type="EMBL" id="KN122264">
    <property type="protein sequence ID" value="KFO31522.1"/>
    <property type="molecule type" value="Genomic_DNA"/>
</dbReference>
<dbReference type="AlphaFoldDB" id="A0A091DK94"/>
<protein>
    <submittedName>
        <fullName evidence="1">Uncharacterized protein</fullName>
    </submittedName>
</protein>
<name>A0A091DK94_FUKDA</name>
<keyword evidence="2" id="KW-1185">Reference proteome</keyword>
<evidence type="ECO:0000313" key="1">
    <source>
        <dbReference type="EMBL" id="KFO31522.1"/>
    </source>
</evidence>
<proteinExistence type="predicted"/>
<sequence length="154" mass="17671">MGFTGTPAPLNFTQSFPELWHSECPPKPVASLVMEEIWAQMLKHNSTIKAIEATVWRRGKIPTSSSESSVVVRRPLFHLSSVKQKQSVFILETNSGFPRLRSRQPLKLLSGMGQSERRGWHEFQLQSTLILRLSINFHKRQEQRMEQSGLTGWN</sequence>
<dbReference type="Proteomes" id="UP000028990">
    <property type="component" value="Unassembled WGS sequence"/>
</dbReference>
<organism evidence="1 2">
    <name type="scientific">Fukomys damarensis</name>
    <name type="common">Damaraland mole rat</name>
    <name type="synonym">Cryptomys damarensis</name>
    <dbReference type="NCBI Taxonomy" id="885580"/>
    <lineage>
        <taxon>Eukaryota</taxon>
        <taxon>Metazoa</taxon>
        <taxon>Chordata</taxon>
        <taxon>Craniata</taxon>
        <taxon>Vertebrata</taxon>
        <taxon>Euteleostomi</taxon>
        <taxon>Mammalia</taxon>
        <taxon>Eutheria</taxon>
        <taxon>Euarchontoglires</taxon>
        <taxon>Glires</taxon>
        <taxon>Rodentia</taxon>
        <taxon>Hystricomorpha</taxon>
        <taxon>Bathyergidae</taxon>
        <taxon>Fukomys</taxon>
    </lineage>
</organism>